<gene>
    <name evidence="2" type="ORF">HanXRQr2_Chr01g0038741</name>
</gene>
<sequence>MNQEQELAAAEGFVRRYFELLDTNPAESASVFDDESSEFFYDRIKVVTSFNIVGKLSELSSKGCSHNITTMDSMLCEMEDRGTLSLRQRTSQSHQI</sequence>
<accession>A0A9K3P3M8</accession>
<comment type="caution">
    <text evidence="2">The sequence shown here is derived from an EMBL/GenBank/DDBJ whole genome shotgun (WGS) entry which is preliminary data.</text>
</comment>
<evidence type="ECO:0000313" key="3">
    <source>
        <dbReference type="Proteomes" id="UP000215914"/>
    </source>
</evidence>
<dbReference type="Gramene" id="mRNA:HanXRQr2_Chr01g0038741">
    <property type="protein sequence ID" value="CDS:HanXRQr2_Chr01g0038741.1"/>
    <property type="gene ID" value="HanXRQr2_Chr01g0038741"/>
</dbReference>
<dbReference type="Gene3D" id="3.10.450.50">
    <property type="match status" value="1"/>
</dbReference>
<dbReference type="Pfam" id="PF02136">
    <property type="entry name" value="NTF2"/>
    <property type="match status" value="1"/>
</dbReference>
<evidence type="ECO:0000259" key="1">
    <source>
        <dbReference type="Pfam" id="PF02136"/>
    </source>
</evidence>
<feature type="domain" description="Nuclear transport factor 2" evidence="1">
    <location>
        <begin position="10"/>
        <end position="81"/>
    </location>
</feature>
<keyword evidence="3" id="KW-1185">Reference proteome</keyword>
<dbReference type="AlphaFoldDB" id="A0A9K3P3M8"/>
<evidence type="ECO:0000313" key="2">
    <source>
        <dbReference type="EMBL" id="KAF5823477.1"/>
    </source>
</evidence>
<name>A0A9K3P3M8_HELAN</name>
<proteinExistence type="predicted"/>
<dbReference type="EMBL" id="MNCJ02000316">
    <property type="protein sequence ID" value="KAF5823477.1"/>
    <property type="molecule type" value="Genomic_DNA"/>
</dbReference>
<protein>
    <submittedName>
        <fullName evidence="2">Nuclear transport factor 2, NTF2-like domain superfamily</fullName>
    </submittedName>
</protein>
<reference evidence="2" key="1">
    <citation type="journal article" date="2017" name="Nature">
        <title>The sunflower genome provides insights into oil metabolism, flowering and Asterid evolution.</title>
        <authorList>
            <person name="Badouin H."/>
            <person name="Gouzy J."/>
            <person name="Grassa C.J."/>
            <person name="Murat F."/>
            <person name="Staton S.E."/>
            <person name="Cottret L."/>
            <person name="Lelandais-Briere C."/>
            <person name="Owens G.L."/>
            <person name="Carrere S."/>
            <person name="Mayjonade B."/>
            <person name="Legrand L."/>
            <person name="Gill N."/>
            <person name="Kane N.C."/>
            <person name="Bowers J.E."/>
            <person name="Hubner S."/>
            <person name="Bellec A."/>
            <person name="Berard A."/>
            <person name="Berges H."/>
            <person name="Blanchet N."/>
            <person name="Boniface M.C."/>
            <person name="Brunel D."/>
            <person name="Catrice O."/>
            <person name="Chaidir N."/>
            <person name="Claudel C."/>
            <person name="Donnadieu C."/>
            <person name="Faraut T."/>
            <person name="Fievet G."/>
            <person name="Helmstetter N."/>
            <person name="King M."/>
            <person name="Knapp S.J."/>
            <person name="Lai Z."/>
            <person name="Le Paslier M.C."/>
            <person name="Lippi Y."/>
            <person name="Lorenzon L."/>
            <person name="Mandel J.R."/>
            <person name="Marage G."/>
            <person name="Marchand G."/>
            <person name="Marquand E."/>
            <person name="Bret-Mestries E."/>
            <person name="Morien E."/>
            <person name="Nambeesan S."/>
            <person name="Nguyen T."/>
            <person name="Pegot-Espagnet P."/>
            <person name="Pouilly N."/>
            <person name="Raftis F."/>
            <person name="Sallet E."/>
            <person name="Schiex T."/>
            <person name="Thomas J."/>
            <person name="Vandecasteele C."/>
            <person name="Vares D."/>
            <person name="Vear F."/>
            <person name="Vautrin S."/>
            <person name="Crespi M."/>
            <person name="Mangin B."/>
            <person name="Burke J.M."/>
            <person name="Salse J."/>
            <person name="Munos S."/>
            <person name="Vincourt P."/>
            <person name="Rieseberg L.H."/>
            <person name="Langlade N.B."/>
        </authorList>
    </citation>
    <scope>NUCLEOTIDE SEQUENCE</scope>
    <source>
        <tissue evidence="2">Leaves</tissue>
    </source>
</reference>
<organism evidence="2 3">
    <name type="scientific">Helianthus annuus</name>
    <name type="common">Common sunflower</name>
    <dbReference type="NCBI Taxonomy" id="4232"/>
    <lineage>
        <taxon>Eukaryota</taxon>
        <taxon>Viridiplantae</taxon>
        <taxon>Streptophyta</taxon>
        <taxon>Embryophyta</taxon>
        <taxon>Tracheophyta</taxon>
        <taxon>Spermatophyta</taxon>
        <taxon>Magnoliopsida</taxon>
        <taxon>eudicotyledons</taxon>
        <taxon>Gunneridae</taxon>
        <taxon>Pentapetalae</taxon>
        <taxon>asterids</taxon>
        <taxon>campanulids</taxon>
        <taxon>Asterales</taxon>
        <taxon>Asteraceae</taxon>
        <taxon>Asteroideae</taxon>
        <taxon>Heliantheae alliance</taxon>
        <taxon>Heliantheae</taxon>
        <taxon>Helianthus</taxon>
    </lineage>
</organism>
<dbReference type="Proteomes" id="UP000215914">
    <property type="component" value="Unassembled WGS sequence"/>
</dbReference>
<dbReference type="SUPFAM" id="SSF54427">
    <property type="entry name" value="NTF2-like"/>
    <property type="match status" value="1"/>
</dbReference>
<dbReference type="InterPro" id="IPR002075">
    <property type="entry name" value="NTF2_dom"/>
</dbReference>
<reference evidence="2" key="2">
    <citation type="submission" date="2020-06" db="EMBL/GenBank/DDBJ databases">
        <title>Helianthus annuus Genome sequencing and assembly Release 2.</title>
        <authorList>
            <person name="Gouzy J."/>
            <person name="Langlade N."/>
            <person name="Munos S."/>
        </authorList>
    </citation>
    <scope>NUCLEOTIDE SEQUENCE</scope>
    <source>
        <tissue evidence="2">Leaves</tissue>
    </source>
</reference>
<dbReference type="InterPro" id="IPR032710">
    <property type="entry name" value="NTF2-like_dom_sf"/>
</dbReference>